<dbReference type="OrthoDB" id="9775849at2"/>
<gene>
    <name evidence="2" type="ORF">D8M04_17800</name>
</gene>
<keyword evidence="3" id="KW-1185">Reference proteome</keyword>
<comment type="caution">
    <text evidence="2">The sequence shown here is derived from an EMBL/GenBank/DDBJ whole genome shotgun (WGS) entry which is preliminary data.</text>
</comment>
<dbReference type="Proteomes" id="UP000270219">
    <property type="component" value="Unassembled WGS sequence"/>
</dbReference>
<protein>
    <submittedName>
        <fullName evidence="2">Uncharacterized protein</fullName>
    </submittedName>
</protein>
<accession>A0A498D3U1</accession>
<keyword evidence="1" id="KW-0812">Transmembrane</keyword>
<keyword evidence="1" id="KW-0472">Membrane</keyword>
<reference evidence="2 3" key="1">
    <citation type="submission" date="2018-10" db="EMBL/GenBank/DDBJ databases">
        <title>Oceanobacillus sp. YLB-02 draft genome.</title>
        <authorList>
            <person name="Yu L."/>
        </authorList>
    </citation>
    <scope>NUCLEOTIDE SEQUENCE [LARGE SCALE GENOMIC DNA]</scope>
    <source>
        <strain evidence="2 3">YLB-02</strain>
    </source>
</reference>
<evidence type="ECO:0000256" key="1">
    <source>
        <dbReference type="SAM" id="Phobius"/>
    </source>
</evidence>
<sequence>MLRKLNIRFLFWFFLILSCILIIVIKFSPLKDIHTSQIGYLSWFHYGYELGETIFGLSISYIVSCIFYFIVVYLPEQNKRKRAMAIIENRIDNILGDMGVIIYYYFHKNSITESNDELLKEQVEKINRIDPNNKMNFSYQYIEKSTGRKVPFGTGDYTELMLLEEYRSGIQGTINSIFQIPVIINIDHDLIVILEEINNCFLFRTVAGLITARKLPERYKIATPEFGKNLFKFYLLYKELSKYIEPTEYTFEQTP</sequence>
<dbReference type="RefSeq" id="WP_121524761.1">
    <property type="nucleotide sequence ID" value="NZ_RCHR01000009.1"/>
</dbReference>
<keyword evidence="1" id="KW-1133">Transmembrane helix</keyword>
<evidence type="ECO:0000313" key="3">
    <source>
        <dbReference type="Proteomes" id="UP000270219"/>
    </source>
</evidence>
<organism evidence="2 3">
    <name type="scientific">Oceanobacillus piezotolerans</name>
    <dbReference type="NCBI Taxonomy" id="2448030"/>
    <lineage>
        <taxon>Bacteria</taxon>
        <taxon>Bacillati</taxon>
        <taxon>Bacillota</taxon>
        <taxon>Bacilli</taxon>
        <taxon>Bacillales</taxon>
        <taxon>Bacillaceae</taxon>
        <taxon>Oceanobacillus</taxon>
    </lineage>
</organism>
<evidence type="ECO:0000313" key="2">
    <source>
        <dbReference type="EMBL" id="RLL41099.1"/>
    </source>
</evidence>
<proteinExistence type="predicted"/>
<feature type="transmembrane region" description="Helical" evidence="1">
    <location>
        <begin position="9"/>
        <end position="27"/>
    </location>
</feature>
<dbReference type="PROSITE" id="PS51257">
    <property type="entry name" value="PROKAR_LIPOPROTEIN"/>
    <property type="match status" value="1"/>
</dbReference>
<name>A0A498D3U1_9BACI</name>
<dbReference type="EMBL" id="RCHR01000009">
    <property type="protein sequence ID" value="RLL41099.1"/>
    <property type="molecule type" value="Genomic_DNA"/>
</dbReference>
<dbReference type="AlphaFoldDB" id="A0A498D3U1"/>
<feature type="transmembrane region" description="Helical" evidence="1">
    <location>
        <begin position="54"/>
        <end position="74"/>
    </location>
</feature>